<keyword evidence="5 7" id="KW-1133">Transmembrane helix</keyword>
<feature type="transmembrane region" description="Helical" evidence="7">
    <location>
        <begin position="49"/>
        <end position="68"/>
    </location>
</feature>
<reference evidence="9 10" key="1">
    <citation type="submission" date="2017-04" db="EMBL/GenBank/DDBJ databases">
        <title>Bacillus krulwichiae AM31D Genome sequencing and assembly.</title>
        <authorList>
            <person name="Krulwich T.A."/>
            <person name="Anastor L."/>
            <person name="Ehrlich R."/>
            <person name="Ehrlich G.D."/>
            <person name="Janto B."/>
        </authorList>
    </citation>
    <scope>NUCLEOTIDE SEQUENCE [LARGE SCALE GENOMIC DNA]</scope>
    <source>
        <strain evidence="9 10">AM31D</strain>
    </source>
</reference>
<accession>A0A1X9MCT9</accession>
<protein>
    <submittedName>
        <fullName evidence="9">Putative poly-beta-1,6-N-acetyl-D-glucosamine export protein</fullName>
    </submittedName>
</protein>
<evidence type="ECO:0000256" key="4">
    <source>
        <dbReference type="ARBA" id="ARBA00022692"/>
    </source>
</evidence>
<organism evidence="9 10">
    <name type="scientific">Halalkalibacter krulwichiae</name>
    <dbReference type="NCBI Taxonomy" id="199441"/>
    <lineage>
        <taxon>Bacteria</taxon>
        <taxon>Bacillati</taxon>
        <taxon>Bacillota</taxon>
        <taxon>Bacilli</taxon>
        <taxon>Bacillales</taxon>
        <taxon>Bacillaceae</taxon>
        <taxon>Halalkalibacter</taxon>
    </lineage>
</organism>
<dbReference type="GO" id="GO:0005886">
    <property type="term" value="C:plasma membrane"/>
    <property type="evidence" value="ECO:0007669"/>
    <property type="project" value="UniProtKB-SubCell"/>
</dbReference>
<gene>
    <name evidence="9" type="primary">icaC</name>
    <name evidence="9" type="ORF">BkAM31D_08800</name>
</gene>
<dbReference type="Proteomes" id="UP000193006">
    <property type="component" value="Chromosome"/>
</dbReference>
<dbReference type="PANTHER" id="PTHR40074">
    <property type="entry name" value="O-ACETYLTRANSFERASE WECH"/>
    <property type="match status" value="1"/>
</dbReference>
<evidence type="ECO:0000256" key="1">
    <source>
        <dbReference type="ARBA" id="ARBA00004651"/>
    </source>
</evidence>
<evidence type="ECO:0000313" key="9">
    <source>
        <dbReference type="EMBL" id="ARK29953.1"/>
    </source>
</evidence>
<keyword evidence="6 7" id="KW-0472">Membrane</keyword>
<dbReference type="InterPro" id="IPR002656">
    <property type="entry name" value="Acyl_transf_3_dom"/>
</dbReference>
<evidence type="ECO:0000256" key="3">
    <source>
        <dbReference type="ARBA" id="ARBA00022475"/>
    </source>
</evidence>
<evidence type="ECO:0000256" key="2">
    <source>
        <dbReference type="ARBA" id="ARBA00007400"/>
    </source>
</evidence>
<feature type="transmembrane region" description="Helical" evidence="7">
    <location>
        <begin position="9"/>
        <end position="29"/>
    </location>
</feature>
<keyword evidence="10" id="KW-1185">Reference proteome</keyword>
<dbReference type="GO" id="GO:0016413">
    <property type="term" value="F:O-acetyltransferase activity"/>
    <property type="evidence" value="ECO:0007669"/>
    <property type="project" value="TreeGrafter"/>
</dbReference>
<dbReference type="AlphaFoldDB" id="A0A1X9MCT9"/>
<feature type="transmembrane region" description="Helical" evidence="7">
    <location>
        <begin position="80"/>
        <end position="97"/>
    </location>
</feature>
<dbReference type="PANTHER" id="PTHR40074:SF2">
    <property type="entry name" value="O-ACETYLTRANSFERASE WECH"/>
    <property type="match status" value="1"/>
</dbReference>
<keyword evidence="3" id="KW-1003">Cell membrane</keyword>
<comment type="similarity">
    <text evidence="2">Belongs to the acyltransferase 3 family.</text>
</comment>
<comment type="subcellular location">
    <subcellularLocation>
        <location evidence="1">Cell membrane</location>
        <topology evidence="1">Multi-pass membrane protein</topology>
    </subcellularLocation>
</comment>
<evidence type="ECO:0000256" key="7">
    <source>
        <dbReference type="SAM" id="Phobius"/>
    </source>
</evidence>
<evidence type="ECO:0000256" key="5">
    <source>
        <dbReference type="ARBA" id="ARBA00022989"/>
    </source>
</evidence>
<proteinExistence type="inferred from homology"/>
<evidence type="ECO:0000259" key="8">
    <source>
        <dbReference type="Pfam" id="PF01757"/>
    </source>
</evidence>
<dbReference type="GO" id="GO:0009246">
    <property type="term" value="P:enterobacterial common antigen biosynthetic process"/>
    <property type="evidence" value="ECO:0007669"/>
    <property type="project" value="TreeGrafter"/>
</dbReference>
<sequence>MTKEMKEVYWLRVIACLSVVLTHAVSRVITDFSLSGDIRVGYRTLQMLLLYGTPMFVLISTIVMTHAYQDKIPKGFLIKRVKYIFIPYIVMSLFYAGDKYYRFNWSLADLVTEFGYNLIGQWHGYFVLIIF</sequence>
<dbReference type="Pfam" id="PF01757">
    <property type="entry name" value="Acyl_transf_3"/>
    <property type="match status" value="1"/>
</dbReference>
<dbReference type="STRING" id="199441.BkAM31D_08800"/>
<feature type="domain" description="Acyltransferase 3" evidence="8">
    <location>
        <begin position="10"/>
        <end position="131"/>
    </location>
</feature>
<keyword evidence="4 7" id="KW-0812">Transmembrane</keyword>
<evidence type="ECO:0000256" key="6">
    <source>
        <dbReference type="ARBA" id="ARBA00023136"/>
    </source>
</evidence>
<dbReference type="EMBL" id="CP020814">
    <property type="protein sequence ID" value="ARK29953.1"/>
    <property type="molecule type" value="Genomic_DNA"/>
</dbReference>
<evidence type="ECO:0000313" key="10">
    <source>
        <dbReference type="Proteomes" id="UP000193006"/>
    </source>
</evidence>
<dbReference type="KEGG" id="bkw:BkAM31D_08800"/>
<name>A0A1X9MCT9_9BACI</name>